<gene>
    <name evidence="1" type="ORF">GCM10023150_19720</name>
</gene>
<name>A0ABP8I6N1_9GAMM</name>
<accession>A0ABP8I6N1</accession>
<protein>
    <submittedName>
        <fullName evidence="1">Uncharacterized protein</fullName>
    </submittedName>
</protein>
<sequence length="69" mass="7609">MDVNIRELAKSYSKKSTDELVGIYLDGALTEEAFNCLIGELGSRGVDHYQLYLKSDLSQLKAKKSALLG</sequence>
<keyword evidence="2" id="KW-1185">Reference proteome</keyword>
<evidence type="ECO:0000313" key="1">
    <source>
        <dbReference type="EMBL" id="GAA4352261.1"/>
    </source>
</evidence>
<proteinExistence type="predicted"/>
<comment type="caution">
    <text evidence="1">The sequence shown here is derived from an EMBL/GenBank/DDBJ whole genome shotgun (WGS) entry which is preliminary data.</text>
</comment>
<reference evidence="2" key="1">
    <citation type="journal article" date="2019" name="Int. J. Syst. Evol. Microbiol.">
        <title>The Global Catalogue of Microorganisms (GCM) 10K type strain sequencing project: providing services to taxonomists for standard genome sequencing and annotation.</title>
        <authorList>
            <consortium name="The Broad Institute Genomics Platform"/>
            <consortium name="The Broad Institute Genome Sequencing Center for Infectious Disease"/>
            <person name="Wu L."/>
            <person name="Ma J."/>
        </authorList>
    </citation>
    <scope>NUCLEOTIDE SEQUENCE [LARGE SCALE GENOMIC DNA]</scope>
    <source>
        <strain evidence="2">JCM 17727</strain>
    </source>
</reference>
<organism evidence="1 2">
    <name type="scientific">Kangiella taiwanensis</name>
    <dbReference type="NCBI Taxonomy" id="1079179"/>
    <lineage>
        <taxon>Bacteria</taxon>
        <taxon>Pseudomonadati</taxon>
        <taxon>Pseudomonadota</taxon>
        <taxon>Gammaproteobacteria</taxon>
        <taxon>Kangiellales</taxon>
        <taxon>Kangiellaceae</taxon>
        <taxon>Kangiella</taxon>
    </lineage>
</organism>
<evidence type="ECO:0000313" key="2">
    <source>
        <dbReference type="Proteomes" id="UP001501294"/>
    </source>
</evidence>
<dbReference type="Proteomes" id="UP001501294">
    <property type="component" value="Unassembled WGS sequence"/>
</dbReference>
<dbReference type="RefSeq" id="WP_223579625.1">
    <property type="nucleotide sequence ID" value="NZ_BAABFU010000003.1"/>
</dbReference>
<dbReference type="EMBL" id="BAABFU010000003">
    <property type="protein sequence ID" value="GAA4352261.1"/>
    <property type="molecule type" value="Genomic_DNA"/>
</dbReference>